<proteinExistence type="predicted"/>
<evidence type="ECO:0000313" key="1">
    <source>
        <dbReference type="EMBL" id="QYA10870.1"/>
    </source>
</evidence>
<accession>A0ABX8TD03</accession>
<dbReference type="EMBL" id="CP072171">
    <property type="protein sequence ID" value="QYA10870.1"/>
    <property type="molecule type" value="Genomic_DNA"/>
</dbReference>
<organism evidence="1 2">
    <name type="scientific">Agrobacterium larrymoorei</name>
    <dbReference type="NCBI Taxonomy" id="160699"/>
    <lineage>
        <taxon>Bacteria</taxon>
        <taxon>Pseudomonadati</taxon>
        <taxon>Pseudomonadota</taxon>
        <taxon>Alphaproteobacteria</taxon>
        <taxon>Hyphomicrobiales</taxon>
        <taxon>Rhizobiaceae</taxon>
        <taxon>Rhizobium/Agrobacterium group</taxon>
        <taxon>Agrobacterium</taxon>
    </lineage>
</organism>
<keyword evidence="2" id="KW-1185">Reference proteome</keyword>
<sequence length="70" mass="7805">MTITRQTLRYQAAASRVYADAWTVMDIFTGLPIVVGGIVMDGLSDEQVNELVDELNHEDLEMRGKLRPGP</sequence>
<dbReference type="Proteomes" id="UP000826513">
    <property type="component" value="Plasmid unnamed2"/>
</dbReference>
<reference evidence="1 2" key="1">
    <citation type="submission" date="2021-03" db="EMBL/GenBank/DDBJ databases">
        <title>Rapid diversification of plasmids in a genus of pathogenic and nitrogen fixing bacteria.</title>
        <authorList>
            <person name="Weisberg A.J."/>
            <person name="Miller M."/>
            <person name="Ream W."/>
            <person name="Grunwald N.J."/>
            <person name="Chang J.H."/>
        </authorList>
    </citation>
    <scope>NUCLEOTIDE SEQUENCE [LARGE SCALE GENOMIC DNA]</scope>
    <source>
        <strain evidence="1 2">AF3.44</strain>
        <plasmid evidence="1 2">unnamed2</plasmid>
    </source>
</reference>
<geneLocation type="plasmid" evidence="1 2">
    <name>unnamed2</name>
</geneLocation>
<keyword evidence="1" id="KW-0614">Plasmid</keyword>
<dbReference type="RefSeq" id="WP_174051937.1">
    <property type="nucleotide sequence ID" value="NZ_CP072171.1"/>
</dbReference>
<evidence type="ECO:0000313" key="2">
    <source>
        <dbReference type="Proteomes" id="UP000826513"/>
    </source>
</evidence>
<gene>
    <name evidence="1" type="ORF">J5285_25770</name>
</gene>
<name>A0ABX8TD03_9HYPH</name>
<protein>
    <submittedName>
        <fullName evidence="1">Uncharacterized protein</fullName>
    </submittedName>
</protein>